<evidence type="ECO:0000259" key="9">
    <source>
        <dbReference type="Pfam" id="PF12161"/>
    </source>
</evidence>
<feature type="domain" description="DNA methylase adenine-specific" evidence="8">
    <location>
        <begin position="152"/>
        <end position="458"/>
    </location>
</feature>
<evidence type="ECO:0000256" key="2">
    <source>
        <dbReference type="ARBA" id="ARBA00011900"/>
    </source>
</evidence>
<keyword evidence="4" id="KW-0808">Transferase</keyword>
<evidence type="ECO:0000256" key="4">
    <source>
        <dbReference type="ARBA" id="ARBA00022679"/>
    </source>
</evidence>
<dbReference type="InterPro" id="IPR022749">
    <property type="entry name" value="D12N6_MeTrfase_N"/>
</dbReference>
<dbReference type="STRING" id="391625.PPSIR1_38319"/>
<dbReference type="GO" id="GO:0032259">
    <property type="term" value="P:methylation"/>
    <property type="evidence" value="ECO:0007669"/>
    <property type="project" value="UniProtKB-KW"/>
</dbReference>
<dbReference type="eggNOG" id="COG0286">
    <property type="taxonomic scope" value="Bacteria"/>
</dbReference>
<accession>A6G8I7</accession>
<keyword evidence="11" id="KW-1185">Reference proteome</keyword>
<sequence length="511" mass="57370">MAGMSDTLTQDELESYLWGAATILRGLVDAGDYKQFIFPLVFYKRLSDVWDEDYAEALADYDDSEELALAQANERFVIPEGAHWNDLRKAAKNVGKAIQDAMRAIEAANPGRLEGIFGDAPWTNKNRLPDHTLKSLLEHFSGQVLSIARVPEDMLGDGYEYLVGKFADDGGSTAQEFYTNRTLVHLMAQMLKPQDGESIYDPTCGTGGMLLSALAEVRRTGGDQRTLGLYGQERNHMTASIARMNLVLHGVEDFEIKRGDTLARPRFVEGDRLRTFDVVLANPPYSIKRWNREAWGADAWGRNFLGTPPQGRADYAFFQHILKSMDPETGRCAILFPHGVLFRKAEQDLRQKLVEADLVECVLGLGPNLFFNSPMEACVVFCRSEKPAARKGRILFIDAVNEIARERAVSFLRPEHQQRIFGAYEAFGDESSFSKVATLDEVAARGHNLSIPLYVKRVVKKKKKKAAEDSGARSLSEVWTEWEQEDRAFWQQMDVLVDTLNDLVSEEGARG</sequence>
<dbReference type="PANTHER" id="PTHR42933">
    <property type="entry name" value="SLR6095 PROTEIN"/>
    <property type="match status" value="1"/>
</dbReference>
<dbReference type="PANTHER" id="PTHR42933:SF3">
    <property type="entry name" value="TYPE I RESTRICTION ENZYME MJAVIII METHYLASE SUBUNIT"/>
    <property type="match status" value="1"/>
</dbReference>
<gene>
    <name evidence="10" type="ORF">PPSIR1_38319</name>
</gene>
<dbReference type="SUPFAM" id="SSF53335">
    <property type="entry name" value="S-adenosyl-L-methionine-dependent methyltransferases"/>
    <property type="match status" value="1"/>
</dbReference>
<dbReference type="GO" id="GO:0008170">
    <property type="term" value="F:N-methyltransferase activity"/>
    <property type="evidence" value="ECO:0007669"/>
    <property type="project" value="InterPro"/>
</dbReference>
<organism evidence="10 11">
    <name type="scientific">Plesiocystis pacifica SIR-1</name>
    <dbReference type="NCBI Taxonomy" id="391625"/>
    <lineage>
        <taxon>Bacteria</taxon>
        <taxon>Pseudomonadati</taxon>
        <taxon>Myxococcota</taxon>
        <taxon>Polyangia</taxon>
        <taxon>Nannocystales</taxon>
        <taxon>Nannocystaceae</taxon>
        <taxon>Plesiocystis</taxon>
    </lineage>
</organism>
<evidence type="ECO:0000256" key="3">
    <source>
        <dbReference type="ARBA" id="ARBA00022603"/>
    </source>
</evidence>
<dbReference type="InterPro" id="IPR002052">
    <property type="entry name" value="DNA_methylase_N6_adenine_CS"/>
</dbReference>
<dbReference type="Gene3D" id="1.20.1260.30">
    <property type="match status" value="1"/>
</dbReference>
<dbReference type="PRINTS" id="PR00507">
    <property type="entry name" value="N12N6MTFRASE"/>
</dbReference>
<dbReference type="EC" id="2.1.1.72" evidence="2"/>
<feature type="domain" description="N6 adenine-specific DNA methyltransferase N-terminal" evidence="9">
    <location>
        <begin position="13"/>
        <end position="140"/>
    </location>
</feature>
<reference evidence="10 11" key="1">
    <citation type="submission" date="2007-06" db="EMBL/GenBank/DDBJ databases">
        <authorList>
            <person name="Shimkets L."/>
            <person name="Ferriera S."/>
            <person name="Johnson J."/>
            <person name="Kravitz S."/>
            <person name="Beeson K."/>
            <person name="Sutton G."/>
            <person name="Rogers Y.-H."/>
            <person name="Friedman R."/>
            <person name="Frazier M."/>
            <person name="Venter J.C."/>
        </authorList>
    </citation>
    <scope>NUCLEOTIDE SEQUENCE [LARGE SCALE GENOMIC DNA]</scope>
    <source>
        <strain evidence="10 11">SIR-1</strain>
    </source>
</reference>
<dbReference type="Pfam" id="PF12161">
    <property type="entry name" value="HsdM_N"/>
    <property type="match status" value="1"/>
</dbReference>
<dbReference type="PROSITE" id="PS00092">
    <property type="entry name" value="N6_MTASE"/>
    <property type="match status" value="1"/>
</dbReference>
<evidence type="ECO:0000313" key="11">
    <source>
        <dbReference type="Proteomes" id="UP000005801"/>
    </source>
</evidence>
<comment type="catalytic activity">
    <reaction evidence="7">
        <text>a 2'-deoxyadenosine in DNA + S-adenosyl-L-methionine = an N(6)-methyl-2'-deoxyadenosine in DNA + S-adenosyl-L-homocysteine + H(+)</text>
        <dbReference type="Rhea" id="RHEA:15197"/>
        <dbReference type="Rhea" id="RHEA-COMP:12418"/>
        <dbReference type="Rhea" id="RHEA-COMP:12419"/>
        <dbReference type="ChEBI" id="CHEBI:15378"/>
        <dbReference type="ChEBI" id="CHEBI:57856"/>
        <dbReference type="ChEBI" id="CHEBI:59789"/>
        <dbReference type="ChEBI" id="CHEBI:90615"/>
        <dbReference type="ChEBI" id="CHEBI:90616"/>
        <dbReference type="EC" id="2.1.1.72"/>
    </reaction>
</comment>
<dbReference type="EMBL" id="ABCS01000040">
    <property type="protein sequence ID" value="EDM77764.1"/>
    <property type="molecule type" value="Genomic_DNA"/>
</dbReference>
<evidence type="ECO:0000256" key="5">
    <source>
        <dbReference type="ARBA" id="ARBA00022691"/>
    </source>
</evidence>
<comment type="caution">
    <text evidence="10">The sequence shown here is derived from an EMBL/GenBank/DDBJ whole genome shotgun (WGS) entry which is preliminary data.</text>
</comment>
<keyword evidence="3" id="KW-0489">Methyltransferase</keyword>
<comment type="similarity">
    <text evidence="1">Belongs to the N(4)/N(6)-methyltransferase family.</text>
</comment>
<proteinExistence type="inferred from homology"/>
<name>A6G8I7_9BACT</name>
<evidence type="ECO:0000256" key="6">
    <source>
        <dbReference type="ARBA" id="ARBA00022747"/>
    </source>
</evidence>
<evidence type="ECO:0000256" key="1">
    <source>
        <dbReference type="ARBA" id="ARBA00006594"/>
    </source>
</evidence>
<dbReference type="GO" id="GO:0009007">
    <property type="term" value="F:site-specific DNA-methyltransferase (adenine-specific) activity"/>
    <property type="evidence" value="ECO:0007669"/>
    <property type="project" value="UniProtKB-EC"/>
</dbReference>
<dbReference type="GO" id="GO:0009307">
    <property type="term" value="P:DNA restriction-modification system"/>
    <property type="evidence" value="ECO:0007669"/>
    <property type="project" value="UniProtKB-KW"/>
</dbReference>
<evidence type="ECO:0000259" key="8">
    <source>
        <dbReference type="Pfam" id="PF02384"/>
    </source>
</evidence>
<dbReference type="Proteomes" id="UP000005801">
    <property type="component" value="Unassembled WGS sequence"/>
</dbReference>
<dbReference type="GO" id="GO:0003677">
    <property type="term" value="F:DNA binding"/>
    <property type="evidence" value="ECO:0007669"/>
    <property type="project" value="InterPro"/>
</dbReference>
<dbReference type="Pfam" id="PF02384">
    <property type="entry name" value="N6_Mtase"/>
    <property type="match status" value="1"/>
</dbReference>
<dbReference type="InterPro" id="IPR003356">
    <property type="entry name" value="DNA_methylase_A-5"/>
</dbReference>
<dbReference type="Gene3D" id="3.40.50.150">
    <property type="entry name" value="Vaccinia Virus protein VP39"/>
    <property type="match status" value="1"/>
</dbReference>
<evidence type="ECO:0000313" key="10">
    <source>
        <dbReference type="EMBL" id="EDM77764.1"/>
    </source>
</evidence>
<dbReference type="AlphaFoldDB" id="A6G8I7"/>
<evidence type="ECO:0000256" key="7">
    <source>
        <dbReference type="ARBA" id="ARBA00047942"/>
    </source>
</evidence>
<keyword evidence="5" id="KW-0949">S-adenosyl-L-methionine</keyword>
<keyword evidence="6" id="KW-0680">Restriction system</keyword>
<dbReference type="InterPro" id="IPR038333">
    <property type="entry name" value="T1MK-like_N_sf"/>
</dbReference>
<dbReference type="InterPro" id="IPR029063">
    <property type="entry name" value="SAM-dependent_MTases_sf"/>
</dbReference>
<dbReference type="InterPro" id="IPR051537">
    <property type="entry name" value="DNA_Adenine_Mtase"/>
</dbReference>
<protein>
    <recommendedName>
        <fullName evidence="2">site-specific DNA-methyltransferase (adenine-specific)</fullName>
        <ecNumber evidence="2">2.1.1.72</ecNumber>
    </recommendedName>
</protein>